<comment type="caution">
    <text evidence="1">The sequence shown here is derived from an EMBL/GenBank/DDBJ whole genome shotgun (WGS) entry which is preliminary data.</text>
</comment>
<reference evidence="1 2" key="1">
    <citation type="journal article" date="2016" name="Nat. Commun.">
        <title>Thousands of microbial genomes shed light on interconnected biogeochemical processes in an aquifer system.</title>
        <authorList>
            <person name="Anantharaman K."/>
            <person name="Brown C.T."/>
            <person name="Hug L.A."/>
            <person name="Sharon I."/>
            <person name="Castelle C.J."/>
            <person name="Probst A.J."/>
            <person name="Thomas B.C."/>
            <person name="Singh A."/>
            <person name="Wilkins M.J."/>
            <person name="Karaoz U."/>
            <person name="Brodie E.L."/>
            <person name="Williams K.H."/>
            <person name="Hubbard S.S."/>
            <person name="Banfield J.F."/>
        </authorList>
    </citation>
    <scope>NUCLEOTIDE SEQUENCE [LARGE SCALE GENOMIC DNA]</scope>
</reference>
<evidence type="ECO:0000313" key="1">
    <source>
        <dbReference type="EMBL" id="OGC44206.1"/>
    </source>
</evidence>
<evidence type="ECO:0000313" key="2">
    <source>
        <dbReference type="Proteomes" id="UP000177434"/>
    </source>
</evidence>
<protein>
    <submittedName>
        <fullName evidence="1">Uncharacterized protein</fullName>
    </submittedName>
</protein>
<accession>A0A1F4UGZ7</accession>
<dbReference type="AlphaFoldDB" id="A0A1F4UGZ7"/>
<organism evidence="1 2">
    <name type="scientific">candidate division WS6 bacterium RIFOXYB1_FULL_33_14</name>
    <dbReference type="NCBI Taxonomy" id="1817896"/>
    <lineage>
        <taxon>Bacteria</taxon>
        <taxon>Candidatus Dojkabacteria</taxon>
    </lineage>
</organism>
<dbReference type="Proteomes" id="UP000177434">
    <property type="component" value="Unassembled WGS sequence"/>
</dbReference>
<proteinExistence type="predicted"/>
<gene>
    <name evidence="1" type="ORF">A2400_02285</name>
</gene>
<dbReference type="EMBL" id="MEUN01000085">
    <property type="protein sequence ID" value="OGC44206.1"/>
    <property type="molecule type" value="Genomic_DNA"/>
</dbReference>
<sequence>MSNRNGKGQIGKSVRLGVRKQGNKECTCPSCEYKEVHTRGIPCTQKKCPKCGSPMKGIFCS</sequence>
<name>A0A1F4UGZ7_9BACT</name>